<feature type="region of interest" description="Disordered" evidence="1">
    <location>
        <begin position="1"/>
        <end position="35"/>
    </location>
</feature>
<dbReference type="EMBL" id="JOKM01000051">
    <property type="protein sequence ID" value="KGB24176.1"/>
    <property type="molecule type" value="Genomic_DNA"/>
</dbReference>
<dbReference type="AlphaFoldDB" id="A0A094ZPM7"/>
<name>A0A094ZPM7_9PROT</name>
<protein>
    <submittedName>
        <fullName evidence="2">Uncharacterized protein</fullName>
    </submittedName>
</protein>
<reference evidence="2 3" key="1">
    <citation type="submission" date="2014-06" db="EMBL/GenBank/DDBJ databases">
        <title>Functional and comparative genomic analyses of the Drosophila gut microbiota identify candidate symbiosis factors.</title>
        <authorList>
            <person name="Newell P.D."/>
            <person name="Chaston J.M."/>
            <person name="Douglas A.E."/>
        </authorList>
    </citation>
    <scope>NUCLEOTIDE SEQUENCE [LARGE SCALE GENOMIC DNA]</scope>
    <source>
        <strain evidence="2 3">DmCS_006</strain>
    </source>
</reference>
<comment type="caution">
    <text evidence="2">The sequence shown here is derived from an EMBL/GenBank/DDBJ whole genome shotgun (WGS) entry which is preliminary data.</text>
</comment>
<dbReference type="PATRIC" id="fig|104102.7.peg.1311"/>
<sequence>MSNAATAIAQAHTEAQEKKANKANKNAPRARSFQEAVDRKAAAPIASLEAVKALIPTDAQAAAIARAFAIEEVDTDEVLGAGYNSVMEEIKIMEPILATTVNGEKNYRALEMHMQRIVGARVASAFGQAQFYETKRQAAREISSGFTNDNRDEDRMGVDGQANRAAFAREFAAQLGMKAYGLSALAEGAAKAYAEYFGSEWKPYSRTSARSLDRQIADAQADALGF</sequence>
<proteinExistence type="predicted"/>
<dbReference type="RefSeq" id="WP_035379255.1">
    <property type="nucleotide sequence ID" value="NZ_JACAOJ010000066.1"/>
</dbReference>
<feature type="compositionally biased region" description="Low complexity" evidence="1">
    <location>
        <begin position="1"/>
        <end position="13"/>
    </location>
</feature>
<gene>
    <name evidence="2" type="ORF">AtDm6_1321</name>
</gene>
<evidence type="ECO:0000256" key="1">
    <source>
        <dbReference type="SAM" id="MobiDB-lite"/>
    </source>
</evidence>
<accession>A0A094ZPM7</accession>
<evidence type="ECO:0000313" key="3">
    <source>
        <dbReference type="Proteomes" id="UP000029448"/>
    </source>
</evidence>
<keyword evidence="3" id="KW-1185">Reference proteome</keyword>
<evidence type="ECO:0000313" key="2">
    <source>
        <dbReference type="EMBL" id="KGB24176.1"/>
    </source>
</evidence>
<dbReference type="Proteomes" id="UP000029448">
    <property type="component" value="Unassembled WGS sequence"/>
</dbReference>
<organism evidence="2 3">
    <name type="scientific">Acetobacter tropicalis</name>
    <dbReference type="NCBI Taxonomy" id="104102"/>
    <lineage>
        <taxon>Bacteria</taxon>
        <taxon>Pseudomonadati</taxon>
        <taxon>Pseudomonadota</taxon>
        <taxon>Alphaproteobacteria</taxon>
        <taxon>Acetobacterales</taxon>
        <taxon>Acetobacteraceae</taxon>
        <taxon>Acetobacter</taxon>
    </lineage>
</organism>